<evidence type="ECO:0000313" key="3">
    <source>
        <dbReference type="Proteomes" id="UP000002051"/>
    </source>
</evidence>
<evidence type="ECO:0000313" key="1">
    <source>
        <dbReference type="EMBL" id="AES67290.1"/>
    </source>
</evidence>
<reference evidence="2" key="3">
    <citation type="submission" date="2015-04" db="UniProtKB">
        <authorList>
            <consortium name="EnsemblPlants"/>
        </authorList>
    </citation>
    <scope>IDENTIFICATION</scope>
    <source>
        <strain evidence="2">cv. Jemalong A17</strain>
    </source>
</reference>
<name>G7IKM0_MEDTR</name>
<gene>
    <name evidence="1" type="ordered locus">MTR_2g088970</name>
</gene>
<proteinExistence type="predicted"/>
<accession>G7IKM0</accession>
<reference evidence="1 3" key="2">
    <citation type="journal article" date="2014" name="BMC Genomics">
        <title>An improved genome release (version Mt4.0) for the model legume Medicago truncatula.</title>
        <authorList>
            <person name="Tang H."/>
            <person name="Krishnakumar V."/>
            <person name="Bidwell S."/>
            <person name="Rosen B."/>
            <person name="Chan A."/>
            <person name="Zhou S."/>
            <person name="Gentzbittel L."/>
            <person name="Childs K.L."/>
            <person name="Yandell M."/>
            <person name="Gundlach H."/>
            <person name="Mayer K.F."/>
            <person name="Schwartz D.C."/>
            <person name="Town C.D."/>
        </authorList>
    </citation>
    <scope>GENOME REANNOTATION</scope>
    <source>
        <strain evidence="2 3">cv. Jemalong A17</strain>
    </source>
</reference>
<reference evidence="1 3" key="1">
    <citation type="journal article" date="2011" name="Nature">
        <title>The Medicago genome provides insight into the evolution of rhizobial symbioses.</title>
        <authorList>
            <person name="Young N.D."/>
            <person name="Debelle F."/>
            <person name="Oldroyd G.E."/>
            <person name="Geurts R."/>
            <person name="Cannon S.B."/>
            <person name="Udvardi M.K."/>
            <person name="Benedito V.A."/>
            <person name="Mayer K.F."/>
            <person name="Gouzy J."/>
            <person name="Schoof H."/>
            <person name="Van de Peer Y."/>
            <person name="Proost S."/>
            <person name="Cook D.R."/>
            <person name="Meyers B.C."/>
            <person name="Spannagl M."/>
            <person name="Cheung F."/>
            <person name="De Mita S."/>
            <person name="Krishnakumar V."/>
            <person name="Gundlach H."/>
            <person name="Zhou S."/>
            <person name="Mudge J."/>
            <person name="Bharti A.K."/>
            <person name="Murray J.D."/>
            <person name="Naoumkina M.A."/>
            <person name="Rosen B."/>
            <person name="Silverstein K.A."/>
            <person name="Tang H."/>
            <person name="Rombauts S."/>
            <person name="Zhao P.X."/>
            <person name="Zhou P."/>
            <person name="Barbe V."/>
            <person name="Bardou P."/>
            <person name="Bechner M."/>
            <person name="Bellec A."/>
            <person name="Berger A."/>
            <person name="Berges H."/>
            <person name="Bidwell S."/>
            <person name="Bisseling T."/>
            <person name="Choisne N."/>
            <person name="Couloux A."/>
            <person name="Denny R."/>
            <person name="Deshpande S."/>
            <person name="Dai X."/>
            <person name="Doyle J.J."/>
            <person name="Dudez A.M."/>
            <person name="Farmer A.D."/>
            <person name="Fouteau S."/>
            <person name="Franken C."/>
            <person name="Gibelin C."/>
            <person name="Gish J."/>
            <person name="Goldstein S."/>
            <person name="Gonzalez A.J."/>
            <person name="Green P.J."/>
            <person name="Hallab A."/>
            <person name="Hartog M."/>
            <person name="Hua A."/>
            <person name="Humphray S.J."/>
            <person name="Jeong D.H."/>
            <person name="Jing Y."/>
            <person name="Jocker A."/>
            <person name="Kenton S.M."/>
            <person name="Kim D.J."/>
            <person name="Klee K."/>
            <person name="Lai H."/>
            <person name="Lang C."/>
            <person name="Lin S."/>
            <person name="Macmil S.L."/>
            <person name="Magdelenat G."/>
            <person name="Matthews L."/>
            <person name="McCorrison J."/>
            <person name="Monaghan E.L."/>
            <person name="Mun J.H."/>
            <person name="Najar F.Z."/>
            <person name="Nicholson C."/>
            <person name="Noirot C."/>
            <person name="O'Bleness M."/>
            <person name="Paule C.R."/>
            <person name="Poulain J."/>
            <person name="Prion F."/>
            <person name="Qin B."/>
            <person name="Qu C."/>
            <person name="Retzel E.F."/>
            <person name="Riddle C."/>
            <person name="Sallet E."/>
            <person name="Samain S."/>
            <person name="Samson N."/>
            <person name="Sanders I."/>
            <person name="Saurat O."/>
            <person name="Scarpelli C."/>
            <person name="Schiex T."/>
            <person name="Segurens B."/>
            <person name="Severin A.J."/>
            <person name="Sherrier D.J."/>
            <person name="Shi R."/>
            <person name="Sims S."/>
            <person name="Singer S.R."/>
            <person name="Sinharoy S."/>
            <person name="Sterck L."/>
            <person name="Viollet A."/>
            <person name="Wang B.B."/>
            <person name="Wang K."/>
            <person name="Wang M."/>
            <person name="Wang X."/>
            <person name="Warfsmann J."/>
            <person name="Weissenbach J."/>
            <person name="White D.D."/>
            <person name="White J.D."/>
            <person name="Wiley G.B."/>
            <person name="Wincker P."/>
            <person name="Xing Y."/>
            <person name="Yang L."/>
            <person name="Yao Z."/>
            <person name="Ying F."/>
            <person name="Zhai J."/>
            <person name="Zhou L."/>
            <person name="Zuber A."/>
            <person name="Denarie J."/>
            <person name="Dixon R.A."/>
            <person name="May G.D."/>
            <person name="Schwartz D.C."/>
            <person name="Rogers J."/>
            <person name="Quetier F."/>
            <person name="Town C.D."/>
            <person name="Roe B.A."/>
        </authorList>
    </citation>
    <scope>NUCLEOTIDE SEQUENCE [LARGE SCALE GENOMIC DNA]</scope>
    <source>
        <strain evidence="1">A17</strain>
        <strain evidence="2 3">cv. Jemalong A17</strain>
    </source>
</reference>
<dbReference type="AlphaFoldDB" id="G7IKM0"/>
<dbReference type="HOGENOM" id="CLU_2797742_0_0_1"/>
<protein>
    <submittedName>
        <fullName evidence="1 2">Uncharacterized protein</fullName>
    </submittedName>
</protein>
<keyword evidence="3" id="KW-1185">Reference proteome</keyword>
<dbReference type="EMBL" id="CM001218">
    <property type="protein sequence ID" value="AES67290.1"/>
    <property type="molecule type" value="Genomic_DNA"/>
</dbReference>
<organism evidence="1 3">
    <name type="scientific">Medicago truncatula</name>
    <name type="common">Barrel medic</name>
    <name type="synonym">Medicago tribuloides</name>
    <dbReference type="NCBI Taxonomy" id="3880"/>
    <lineage>
        <taxon>Eukaryota</taxon>
        <taxon>Viridiplantae</taxon>
        <taxon>Streptophyta</taxon>
        <taxon>Embryophyta</taxon>
        <taxon>Tracheophyta</taxon>
        <taxon>Spermatophyta</taxon>
        <taxon>Magnoliopsida</taxon>
        <taxon>eudicotyledons</taxon>
        <taxon>Gunneridae</taxon>
        <taxon>Pentapetalae</taxon>
        <taxon>rosids</taxon>
        <taxon>fabids</taxon>
        <taxon>Fabales</taxon>
        <taxon>Fabaceae</taxon>
        <taxon>Papilionoideae</taxon>
        <taxon>50 kb inversion clade</taxon>
        <taxon>NPAAA clade</taxon>
        <taxon>Hologalegina</taxon>
        <taxon>IRL clade</taxon>
        <taxon>Trifolieae</taxon>
        <taxon>Medicago</taxon>
    </lineage>
</organism>
<evidence type="ECO:0000313" key="2">
    <source>
        <dbReference type="EnsemblPlants" id="AES67290"/>
    </source>
</evidence>
<sequence>MYSLNANETQPKLIKNLIFVCKFTIDNVVAEFCWFHNLLLELYCPITKATLVCCDNISLRQSSSTSTH</sequence>
<dbReference type="Proteomes" id="UP000002051">
    <property type="component" value="Chromosome 2"/>
</dbReference>
<dbReference type="PaxDb" id="3880-AES67290"/>
<dbReference type="EnsemblPlants" id="AES67290">
    <property type="protein sequence ID" value="AES67290"/>
    <property type="gene ID" value="MTR_2g088970"/>
</dbReference>